<comment type="caution">
    <text evidence="2">The sequence shown here is derived from an EMBL/GenBank/DDBJ whole genome shotgun (WGS) entry which is preliminary data.</text>
</comment>
<keyword evidence="3" id="KW-1185">Reference proteome</keyword>
<accession>A0AAV4C6X5</accession>
<name>A0AAV4C6X5_9GAST</name>
<protein>
    <submittedName>
        <fullName evidence="2">Uncharacterized protein</fullName>
    </submittedName>
</protein>
<organism evidence="2 3">
    <name type="scientific">Plakobranchus ocellatus</name>
    <dbReference type="NCBI Taxonomy" id="259542"/>
    <lineage>
        <taxon>Eukaryota</taxon>
        <taxon>Metazoa</taxon>
        <taxon>Spiralia</taxon>
        <taxon>Lophotrochozoa</taxon>
        <taxon>Mollusca</taxon>
        <taxon>Gastropoda</taxon>
        <taxon>Heterobranchia</taxon>
        <taxon>Euthyneura</taxon>
        <taxon>Panpulmonata</taxon>
        <taxon>Sacoglossa</taxon>
        <taxon>Placobranchoidea</taxon>
        <taxon>Plakobranchidae</taxon>
        <taxon>Plakobranchus</taxon>
    </lineage>
</organism>
<dbReference type="EMBL" id="BLXT01005907">
    <property type="protein sequence ID" value="GFO27327.1"/>
    <property type="molecule type" value="Genomic_DNA"/>
</dbReference>
<sequence>MALAMRFSNKKTHVKAAKECRRPVVEIRNTKSISITRVGVESDIYFPKVDLSKGLWLLFVTAAFVTKDHYIRIPEDEIGSDPDSRSEEASERAGPHGGLHR</sequence>
<feature type="region of interest" description="Disordered" evidence="1">
    <location>
        <begin position="75"/>
        <end position="101"/>
    </location>
</feature>
<evidence type="ECO:0000256" key="1">
    <source>
        <dbReference type="SAM" id="MobiDB-lite"/>
    </source>
</evidence>
<evidence type="ECO:0000313" key="3">
    <source>
        <dbReference type="Proteomes" id="UP000735302"/>
    </source>
</evidence>
<dbReference type="Proteomes" id="UP000735302">
    <property type="component" value="Unassembled WGS sequence"/>
</dbReference>
<gene>
    <name evidence="2" type="ORF">PoB_005383200</name>
</gene>
<feature type="compositionally biased region" description="Basic and acidic residues" evidence="1">
    <location>
        <begin position="82"/>
        <end position="94"/>
    </location>
</feature>
<reference evidence="2 3" key="1">
    <citation type="journal article" date="2021" name="Elife">
        <title>Chloroplast acquisition without the gene transfer in kleptoplastic sea slugs, Plakobranchus ocellatus.</title>
        <authorList>
            <person name="Maeda T."/>
            <person name="Takahashi S."/>
            <person name="Yoshida T."/>
            <person name="Shimamura S."/>
            <person name="Takaki Y."/>
            <person name="Nagai Y."/>
            <person name="Toyoda A."/>
            <person name="Suzuki Y."/>
            <person name="Arimoto A."/>
            <person name="Ishii H."/>
            <person name="Satoh N."/>
            <person name="Nishiyama T."/>
            <person name="Hasebe M."/>
            <person name="Maruyama T."/>
            <person name="Minagawa J."/>
            <person name="Obokata J."/>
            <person name="Shigenobu S."/>
        </authorList>
    </citation>
    <scope>NUCLEOTIDE SEQUENCE [LARGE SCALE GENOMIC DNA]</scope>
</reference>
<evidence type="ECO:0000313" key="2">
    <source>
        <dbReference type="EMBL" id="GFO27327.1"/>
    </source>
</evidence>
<proteinExistence type="predicted"/>
<dbReference type="AlphaFoldDB" id="A0AAV4C6X5"/>